<accession>A0A314ZUX3</accession>
<dbReference type="AlphaFoldDB" id="A0A314ZUX3"/>
<proteinExistence type="predicted"/>
<dbReference type="Gene3D" id="1.25.40.10">
    <property type="entry name" value="Tetratricopeptide repeat domain"/>
    <property type="match status" value="1"/>
</dbReference>
<gene>
    <name evidence="1" type="ORF">Pyn_29878</name>
</gene>
<sequence length="115" mass="13065">MPVRNVVWTSIISRFAQEWQVDVCMQLFSEIRHSSKPDDFTYASILSACKVMYLGDVSWKAKIMCLGDVKDALYIFKNLDGKDNISWNSMIARVHGNVWIGIEAADSVANLCNWS</sequence>
<dbReference type="STRING" id="2094558.A0A314ZUX3"/>
<dbReference type="GO" id="GO:0003723">
    <property type="term" value="F:RNA binding"/>
    <property type="evidence" value="ECO:0007669"/>
    <property type="project" value="InterPro"/>
</dbReference>
<dbReference type="PANTHER" id="PTHR47926">
    <property type="entry name" value="PENTATRICOPEPTIDE REPEAT-CONTAINING PROTEIN"/>
    <property type="match status" value="1"/>
</dbReference>
<comment type="caution">
    <text evidence="1">The sequence shown here is derived from an EMBL/GenBank/DDBJ whole genome shotgun (WGS) entry which is preliminary data.</text>
</comment>
<dbReference type="GO" id="GO:0009451">
    <property type="term" value="P:RNA modification"/>
    <property type="evidence" value="ECO:0007669"/>
    <property type="project" value="InterPro"/>
</dbReference>
<dbReference type="OrthoDB" id="768257at2759"/>
<reference evidence="1 2" key="1">
    <citation type="submission" date="2018-02" db="EMBL/GenBank/DDBJ databases">
        <title>Draft genome of wild Prunus yedoensis var. nudiflora.</title>
        <authorList>
            <person name="Baek S."/>
            <person name="Kim J.-H."/>
            <person name="Choi K."/>
            <person name="Kim G.-B."/>
            <person name="Cho A."/>
            <person name="Jang H."/>
            <person name="Shin C.-H."/>
            <person name="Yu H.-J."/>
            <person name="Mun J.-H."/>
        </authorList>
    </citation>
    <scope>NUCLEOTIDE SEQUENCE [LARGE SCALE GENOMIC DNA]</scope>
    <source>
        <strain evidence="2">cv. Jeju island</strain>
        <tissue evidence="1">Leaf</tissue>
    </source>
</reference>
<protein>
    <recommendedName>
        <fullName evidence="3">Pentatricopeptide repeat-containing protein</fullName>
    </recommendedName>
</protein>
<keyword evidence="2" id="KW-1185">Reference proteome</keyword>
<dbReference type="InterPro" id="IPR046960">
    <property type="entry name" value="PPR_At4g14850-like_plant"/>
</dbReference>
<evidence type="ECO:0008006" key="3">
    <source>
        <dbReference type="Google" id="ProtNLM"/>
    </source>
</evidence>
<evidence type="ECO:0000313" key="2">
    <source>
        <dbReference type="Proteomes" id="UP000250321"/>
    </source>
</evidence>
<organism evidence="1 2">
    <name type="scientific">Prunus yedoensis var. nudiflora</name>
    <dbReference type="NCBI Taxonomy" id="2094558"/>
    <lineage>
        <taxon>Eukaryota</taxon>
        <taxon>Viridiplantae</taxon>
        <taxon>Streptophyta</taxon>
        <taxon>Embryophyta</taxon>
        <taxon>Tracheophyta</taxon>
        <taxon>Spermatophyta</taxon>
        <taxon>Magnoliopsida</taxon>
        <taxon>eudicotyledons</taxon>
        <taxon>Gunneridae</taxon>
        <taxon>Pentapetalae</taxon>
        <taxon>rosids</taxon>
        <taxon>fabids</taxon>
        <taxon>Rosales</taxon>
        <taxon>Rosaceae</taxon>
        <taxon>Amygdaloideae</taxon>
        <taxon>Amygdaleae</taxon>
        <taxon>Prunus</taxon>
    </lineage>
</organism>
<name>A0A314ZUX3_PRUYE</name>
<dbReference type="InterPro" id="IPR011990">
    <property type="entry name" value="TPR-like_helical_dom_sf"/>
</dbReference>
<dbReference type="Proteomes" id="UP000250321">
    <property type="component" value="Unassembled WGS sequence"/>
</dbReference>
<evidence type="ECO:0000313" key="1">
    <source>
        <dbReference type="EMBL" id="PQQ05716.1"/>
    </source>
</evidence>
<dbReference type="EMBL" id="PJQY01001048">
    <property type="protein sequence ID" value="PQQ05716.1"/>
    <property type="molecule type" value="Genomic_DNA"/>
</dbReference>